<dbReference type="SUPFAM" id="SSF53850">
    <property type="entry name" value="Periplasmic binding protein-like II"/>
    <property type="match status" value="1"/>
</dbReference>
<reference evidence="3" key="2">
    <citation type="submission" date="2023-01" db="EMBL/GenBank/DDBJ databases">
        <authorList>
            <person name="Sun Q."/>
            <person name="Evtushenko L."/>
        </authorList>
    </citation>
    <scope>NUCLEOTIDE SEQUENCE</scope>
    <source>
        <strain evidence="3">VKM B-2748</strain>
    </source>
</reference>
<dbReference type="InterPro" id="IPR042100">
    <property type="entry name" value="Bug_dom1"/>
</dbReference>
<dbReference type="PIRSF" id="PIRSF017082">
    <property type="entry name" value="YflP"/>
    <property type="match status" value="1"/>
</dbReference>
<dbReference type="EMBL" id="BSFL01000001">
    <property type="protein sequence ID" value="GLK78936.1"/>
    <property type="molecule type" value="Genomic_DNA"/>
</dbReference>
<evidence type="ECO:0000313" key="4">
    <source>
        <dbReference type="Proteomes" id="UP001143309"/>
    </source>
</evidence>
<comment type="similarity">
    <text evidence="1">Belongs to the UPF0065 (bug) family.</text>
</comment>
<proteinExistence type="inferred from homology"/>
<feature type="chain" id="PRO_5040910456" evidence="2">
    <location>
        <begin position="27"/>
        <end position="329"/>
    </location>
</feature>
<dbReference type="AlphaFoldDB" id="A0A9W6JM42"/>
<reference evidence="3" key="1">
    <citation type="journal article" date="2014" name="Int. J. Syst. Evol. Microbiol.">
        <title>Complete genome sequence of Corynebacterium casei LMG S-19264T (=DSM 44701T), isolated from a smear-ripened cheese.</title>
        <authorList>
            <consortium name="US DOE Joint Genome Institute (JGI-PGF)"/>
            <person name="Walter F."/>
            <person name="Albersmeier A."/>
            <person name="Kalinowski J."/>
            <person name="Ruckert C."/>
        </authorList>
    </citation>
    <scope>NUCLEOTIDE SEQUENCE</scope>
    <source>
        <strain evidence="3">VKM B-2748</strain>
    </source>
</reference>
<dbReference type="Pfam" id="PF03401">
    <property type="entry name" value="TctC"/>
    <property type="match status" value="1"/>
</dbReference>
<evidence type="ECO:0000256" key="2">
    <source>
        <dbReference type="SAM" id="SignalP"/>
    </source>
</evidence>
<comment type="caution">
    <text evidence="3">The sequence shown here is derived from an EMBL/GenBank/DDBJ whole genome shotgun (WGS) entry which is preliminary data.</text>
</comment>
<dbReference type="PANTHER" id="PTHR42928:SF5">
    <property type="entry name" value="BLR1237 PROTEIN"/>
    <property type="match status" value="1"/>
</dbReference>
<dbReference type="Gene3D" id="3.40.190.150">
    <property type="entry name" value="Bordetella uptake gene, domain 1"/>
    <property type="match status" value="1"/>
</dbReference>
<dbReference type="PANTHER" id="PTHR42928">
    <property type="entry name" value="TRICARBOXYLATE-BINDING PROTEIN"/>
    <property type="match status" value="1"/>
</dbReference>
<keyword evidence="2" id="KW-0732">Signal</keyword>
<name>A0A9W6JM42_9HYPH</name>
<organism evidence="3 4">
    <name type="scientific">Methylopila turkensis</name>
    <dbReference type="NCBI Taxonomy" id="1437816"/>
    <lineage>
        <taxon>Bacteria</taxon>
        <taxon>Pseudomonadati</taxon>
        <taxon>Pseudomonadota</taxon>
        <taxon>Alphaproteobacteria</taxon>
        <taxon>Hyphomicrobiales</taxon>
        <taxon>Methylopilaceae</taxon>
        <taxon>Methylopila</taxon>
    </lineage>
</organism>
<keyword evidence="4" id="KW-1185">Reference proteome</keyword>
<sequence length="329" mass="35045">MLKSLLVAGLALATPLSLALTSSAHAAEGDWPKRPITLLVPFTAGGTADIFARMIGDHLNKVTGQPIVAENVGGGGGTLALGRLARSDADGSVIAIASTSNLSIHPTLLKDRIQYQTLRDLAPITQISLVPNLLVVNPDRIKARTVQELIDHLKANPEKVSFGSSGVGTTQHLAGELFMQRTGTKMTHVAYKGSSQMMPDLIAGQIDIAFDNAPLLWPHIKSGKLIALGTATAERLKVAPDLPTVAETVPGFQAVAWHGFLAPVKTPKPLIEAYAKEINAFMERPETQKRFEELGVLPMHTSPEAFAKLIGEEAGQWSKVIETAGVKPE</sequence>
<evidence type="ECO:0000313" key="3">
    <source>
        <dbReference type="EMBL" id="GLK78936.1"/>
    </source>
</evidence>
<feature type="signal peptide" evidence="2">
    <location>
        <begin position="1"/>
        <end position="26"/>
    </location>
</feature>
<accession>A0A9W6JM42</accession>
<evidence type="ECO:0000256" key="1">
    <source>
        <dbReference type="ARBA" id="ARBA00006987"/>
    </source>
</evidence>
<protein>
    <submittedName>
        <fullName evidence="3">MFS transporter</fullName>
    </submittedName>
</protein>
<dbReference type="InterPro" id="IPR005064">
    <property type="entry name" value="BUG"/>
</dbReference>
<dbReference type="Gene3D" id="3.40.190.10">
    <property type="entry name" value="Periplasmic binding protein-like II"/>
    <property type="match status" value="1"/>
</dbReference>
<dbReference type="CDD" id="cd07012">
    <property type="entry name" value="PBP2_Bug_TTT"/>
    <property type="match status" value="1"/>
</dbReference>
<gene>
    <name evidence="3" type="ORF">GCM10008174_06770</name>
</gene>
<dbReference type="RefSeq" id="WP_271199431.1">
    <property type="nucleotide sequence ID" value="NZ_BSFL01000001.1"/>
</dbReference>
<dbReference type="Proteomes" id="UP001143309">
    <property type="component" value="Unassembled WGS sequence"/>
</dbReference>